<name>A0A2T3AXD8_AMORE</name>
<evidence type="ECO:0000313" key="4">
    <source>
        <dbReference type="Proteomes" id="UP000241818"/>
    </source>
</evidence>
<keyword evidence="2" id="KW-0472">Membrane</keyword>
<evidence type="ECO:0000256" key="1">
    <source>
        <dbReference type="SAM" id="MobiDB-lite"/>
    </source>
</evidence>
<feature type="region of interest" description="Disordered" evidence="1">
    <location>
        <begin position="260"/>
        <end position="299"/>
    </location>
</feature>
<organism evidence="3 4">
    <name type="scientific">Amorphotheca resinae ATCC 22711</name>
    <dbReference type="NCBI Taxonomy" id="857342"/>
    <lineage>
        <taxon>Eukaryota</taxon>
        <taxon>Fungi</taxon>
        <taxon>Dikarya</taxon>
        <taxon>Ascomycota</taxon>
        <taxon>Pezizomycotina</taxon>
        <taxon>Leotiomycetes</taxon>
        <taxon>Helotiales</taxon>
        <taxon>Amorphothecaceae</taxon>
        <taxon>Amorphotheca</taxon>
    </lineage>
</organism>
<feature type="region of interest" description="Disordered" evidence="1">
    <location>
        <begin position="42"/>
        <end position="103"/>
    </location>
</feature>
<gene>
    <name evidence="3" type="ORF">M430DRAFT_105316</name>
</gene>
<protein>
    <recommendedName>
        <fullName evidence="5">Peroxin 22-like protein</fullName>
    </recommendedName>
</protein>
<proteinExistence type="predicted"/>
<feature type="transmembrane region" description="Helical" evidence="2">
    <location>
        <begin position="16"/>
        <end position="38"/>
    </location>
</feature>
<dbReference type="GeneID" id="36569082"/>
<keyword evidence="4" id="KW-1185">Reference proteome</keyword>
<evidence type="ECO:0000313" key="3">
    <source>
        <dbReference type="EMBL" id="PSS13328.1"/>
    </source>
</evidence>
<accession>A0A2T3AXD8</accession>
<feature type="compositionally biased region" description="Pro residues" evidence="1">
    <location>
        <begin position="49"/>
        <end position="63"/>
    </location>
</feature>
<dbReference type="EMBL" id="KZ679014">
    <property type="protein sequence ID" value="PSS13328.1"/>
    <property type="molecule type" value="Genomic_DNA"/>
</dbReference>
<reference evidence="3 4" key="1">
    <citation type="journal article" date="2018" name="New Phytol.">
        <title>Comparative genomics and transcriptomics depict ericoid mycorrhizal fungi as versatile saprotrophs and plant mutualists.</title>
        <authorList>
            <person name="Martino E."/>
            <person name="Morin E."/>
            <person name="Grelet G.A."/>
            <person name="Kuo A."/>
            <person name="Kohler A."/>
            <person name="Daghino S."/>
            <person name="Barry K.W."/>
            <person name="Cichocki N."/>
            <person name="Clum A."/>
            <person name="Dockter R.B."/>
            <person name="Hainaut M."/>
            <person name="Kuo R.C."/>
            <person name="LaButti K."/>
            <person name="Lindahl B.D."/>
            <person name="Lindquist E.A."/>
            <person name="Lipzen A."/>
            <person name="Khouja H.R."/>
            <person name="Magnuson J."/>
            <person name="Murat C."/>
            <person name="Ohm R.A."/>
            <person name="Singer S.W."/>
            <person name="Spatafora J.W."/>
            <person name="Wang M."/>
            <person name="Veneault-Fourrey C."/>
            <person name="Henrissat B."/>
            <person name="Grigoriev I.V."/>
            <person name="Martin F.M."/>
            <person name="Perotto S."/>
        </authorList>
    </citation>
    <scope>NUCLEOTIDE SEQUENCE [LARGE SCALE GENOMIC DNA]</scope>
    <source>
        <strain evidence="3 4">ATCC 22711</strain>
    </source>
</reference>
<dbReference type="InParanoid" id="A0A2T3AXD8"/>
<feature type="region of interest" description="Disordered" evidence="1">
    <location>
        <begin position="162"/>
        <end position="197"/>
    </location>
</feature>
<dbReference type="AlphaFoldDB" id="A0A2T3AXD8"/>
<dbReference type="OrthoDB" id="5327700at2759"/>
<keyword evidence="2" id="KW-0812">Transmembrane</keyword>
<dbReference type="Proteomes" id="UP000241818">
    <property type="component" value="Unassembled WGS sequence"/>
</dbReference>
<feature type="compositionally biased region" description="Polar residues" evidence="1">
    <location>
        <begin position="272"/>
        <end position="288"/>
    </location>
</feature>
<evidence type="ECO:0008006" key="5">
    <source>
        <dbReference type="Google" id="ProtNLM"/>
    </source>
</evidence>
<keyword evidence="2" id="KW-1133">Transmembrane helix</keyword>
<dbReference type="RefSeq" id="XP_024719319.1">
    <property type="nucleotide sequence ID" value="XM_024861001.1"/>
</dbReference>
<sequence length="427" mass="46019">MSYPYDRSRRQHRGTFTYWLPLVFTVTVATVGIAAWIWSERKDDDEDQLPPPPPGPGYPPPGEPYGRNPDGSIRTGPPSYNDGRPGEAAYGPPQPSQPQGYFAQMSGALGGALRRTPSPQQFIDGASRSVAAGVAAAGAVVGSALSSIREEDKNAYTDHKTWSEEAEARAPGASPGPPSQGIEMRSASEEGPSTARVPVTTGRRKTVAIVVSADTNDDGVLDEEDTFHEHASILSHLPRNTDFSKIRLFVLIYAPGLKEHPLDSAANRPPGSLSSSFSNIGHDQAQTPTDEKPPFSSSNSPAFNAIYSEALALVEKDTMVLPFTTSSGHIHILRHLNPEIVYLQESLAGSNGELITHLQSWLRQDVVLVVGAEGGGGLADSESEAEQPSKENQWWRSEERVGLGRGVVVVEGLRVGDDWARRVENKE</sequence>
<evidence type="ECO:0000256" key="2">
    <source>
        <dbReference type="SAM" id="Phobius"/>
    </source>
</evidence>